<dbReference type="InterPro" id="IPR024694">
    <property type="entry name" value="PurE_prokaryotes"/>
</dbReference>
<dbReference type="HAMAP" id="MF_01929">
    <property type="entry name" value="PurE_classI"/>
    <property type="match status" value="1"/>
</dbReference>
<dbReference type="Pfam" id="PF00731">
    <property type="entry name" value="AIRC"/>
    <property type="match status" value="1"/>
</dbReference>
<sequence length="153" mass="16010">MNGKVALLIGSESDKETVEASRKYFDYFDIELDLRVMSAHRNPDDVSKFASSARDNGYHVLIGAAGMAAHLAGALKAHSTLPVIGIPLGGGIEDGLDALLSTVQMPKGVPVATMSVGKAGAINAAILSAEILSLNNTTLSDKLKEFKNIGCKL</sequence>
<dbReference type="PANTHER" id="PTHR23046:SF2">
    <property type="entry name" value="PHOSPHORIBOSYLAMINOIMIDAZOLE CARBOXYLASE"/>
    <property type="match status" value="1"/>
</dbReference>
<dbReference type="PANTHER" id="PTHR23046">
    <property type="entry name" value="PHOSPHORIBOSYLAMINOIMIDAZOLE CARBOXYLASE CATALYTIC SUBUNIT"/>
    <property type="match status" value="1"/>
</dbReference>
<reference evidence="5" key="1">
    <citation type="submission" date="2018-05" db="EMBL/GenBank/DDBJ databases">
        <authorList>
            <person name="Lanie J.A."/>
            <person name="Ng W.-L."/>
            <person name="Kazmierczak K.M."/>
            <person name="Andrzejewski T.M."/>
            <person name="Davidsen T.M."/>
            <person name="Wayne K.J."/>
            <person name="Tettelin H."/>
            <person name="Glass J.I."/>
            <person name="Rusch D."/>
            <person name="Podicherti R."/>
            <person name="Tsui H.-C.T."/>
            <person name="Winkler M.E."/>
        </authorList>
    </citation>
    <scope>NUCLEOTIDE SEQUENCE</scope>
</reference>
<evidence type="ECO:0000259" key="4">
    <source>
        <dbReference type="SMART" id="SM01001"/>
    </source>
</evidence>
<dbReference type="NCBIfam" id="TIGR01162">
    <property type="entry name" value="purE"/>
    <property type="match status" value="1"/>
</dbReference>
<dbReference type="EMBL" id="UINC01000139">
    <property type="protein sequence ID" value="SUZ49855.1"/>
    <property type="molecule type" value="Genomic_DNA"/>
</dbReference>
<dbReference type="GO" id="GO:0016853">
    <property type="term" value="F:isomerase activity"/>
    <property type="evidence" value="ECO:0007669"/>
    <property type="project" value="UniProtKB-KW"/>
</dbReference>
<comment type="pathway">
    <text evidence="3">Purine metabolism.</text>
</comment>
<proteinExistence type="inferred from homology"/>
<dbReference type="GO" id="GO:0006189">
    <property type="term" value="P:'de novo' IMP biosynthetic process"/>
    <property type="evidence" value="ECO:0007669"/>
    <property type="project" value="InterPro"/>
</dbReference>
<dbReference type="Gene3D" id="3.40.50.1970">
    <property type="match status" value="1"/>
</dbReference>
<dbReference type="SMART" id="SM01001">
    <property type="entry name" value="AIRC"/>
    <property type="match status" value="1"/>
</dbReference>
<evidence type="ECO:0000256" key="2">
    <source>
        <dbReference type="ARBA" id="ARBA00023235"/>
    </source>
</evidence>
<evidence type="ECO:0000313" key="5">
    <source>
        <dbReference type="EMBL" id="SUZ49855.1"/>
    </source>
</evidence>
<evidence type="ECO:0000256" key="1">
    <source>
        <dbReference type="ARBA" id="ARBA00022755"/>
    </source>
</evidence>
<dbReference type="SUPFAM" id="SSF52255">
    <property type="entry name" value="N5-CAIR mutase (phosphoribosylaminoimidazole carboxylase, PurE)"/>
    <property type="match status" value="1"/>
</dbReference>
<gene>
    <name evidence="5" type="ORF">METZ01_LOCUS2709</name>
</gene>
<dbReference type="InterPro" id="IPR033747">
    <property type="entry name" value="PurE_ClassI"/>
</dbReference>
<dbReference type="InterPro" id="IPR000031">
    <property type="entry name" value="PurE_dom"/>
</dbReference>
<keyword evidence="1" id="KW-0658">Purine biosynthesis</keyword>
<keyword evidence="2" id="KW-0413">Isomerase</keyword>
<evidence type="ECO:0000256" key="3">
    <source>
        <dbReference type="ARBA" id="ARBA00025704"/>
    </source>
</evidence>
<feature type="domain" description="PurE" evidence="4">
    <location>
        <begin position="3"/>
        <end position="153"/>
    </location>
</feature>
<name>A0A381N5M8_9ZZZZ</name>
<organism evidence="5">
    <name type="scientific">marine metagenome</name>
    <dbReference type="NCBI Taxonomy" id="408172"/>
    <lineage>
        <taxon>unclassified sequences</taxon>
        <taxon>metagenomes</taxon>
        <taxon>ecological metagenomes</taxon>
    </lineage>
</organism>
<protein>
    <recommendedName>
        <fullName evidence="4">PurE domain-containing protein</fullName>
    </recommendedName>
</protein>
<accession>A0A381N5M8</accession>
<dbReference type="AlphaFoldDB" id="A0A381N5M8"/>
<dbReference type="PIRSF" id="PIRSF001338">
    <property type="entry name" value="AIR_carboxylase"/>
    <property type="match status" value="1"/>
</dbReference>